<dbReference type="InterPro" id="IPR039528">
    <property type="entry name" value="DPM1-like"/>
</dbReference>
<dbReference type="InterPro" id="IPR029044">
    <property type="entry name" value="Nucleotide-diphossugar_trans"/>
</dbReference>
<dbReference type="CDD" id="cd06442">
    <property type="entry name" value="DPM1_like"/>
    <property type="match status" value="1"/>
</dbReference>
<dbReference type="Proteomes" id="UP000319094">
    <property type="component" value="Unassembled WGS sequence"/>
</dbReference>
<gene>
    <name evidence="5" type="ORF">FB468_1785</name>
</gene>
<dbReference type="PANTHER" id="PTHR43398">
    <property type="entry name" value="DOLICHOL-PHOSPHATE MANNOSYLTRANSFERASE SUBUNIT 1"/>
    <property type="match status" value="1"/>
</dbReference>
<evidence type="ECO:0000256" key="1">
    <source>
        <dbReference type="ARBA" id="ARBA00006739"/>
    </source>
</evidence>
<feature type="domain" description="Glycosyltransferase 2-like" evidence="4">
    <location>
        <begin position="17"/>
        <end position="181"/>
    </location>
</feature>
<dbReference type="AlphaFoldDB" id="A0A542Y6Q0"/>
<protein>
    <submittedName>
        <fullName evidence="5">Dolichol-phosphate mannosyltransferase</fullName>
    </submittedName>
</protein>
<comment type="similarity">
    <text evidence="1">Belongs to the glycosyltransferase 2 family.</text>
</comment>
<evidence type="ECO:0000313" key="6">
    <source>
        <dbReference type="Proteomes" id="UP000319094"/>
    </source>
</evidence>
<dbReference type="OrthoDB" id="9810303at2"/>
<accession>A0A542Y6Q0</accession>
<organism evidence="5 6">
    <name type="scientific">Leucobacter komagatae</name>
    <dbReference type="NCBI Taxonomy" id="55969"/>
    <lineage>
        <taxon>Bacteria</taxon>
        <taxon>Bacillati</taxon>
        <taxon>Actinomycetota</taxon>
        <taxon>Actinomycetes</taxon>
        <taxon>Micrococcales</taxon>
        <taxon>Microbacteriaceae</taxon>
        <taxon>Leucobacter</taxon>
    </lineage>
</organism>
<dbReference type="InterPro" id="IPR001173">
    <property type="entry name" value="Glyco_trans_2-like"/>
</dbReference>
<dbReference type="SUPFAM" id="SSF53448">
    <property type="entry name" value="Nucleotide-diphospho-sugar transferases"/>
    <property type="match status" value="1"/>
</dbReference>
<evidence type="ECO:0000313" key="5">
    <source>
        <dbReference type="EMBL" id="TQL43751.1"/>
    </source>
</evidence>
<comment type="caution">
    <text evidence="5">The sequence shown here is derived from an EMBL/GenBank/DDBJ whole genome shotgun (WGS) entry which is preliminary data.</text>
</comment>
<dbReference type="GO" id="GO:0004582">
    <property type="term" value="F:dolichyl-phosphate beta-D-mannosyltransferase activity"/>
    <property type="evidence" value="ECO:0007669"/>
    <property type="project" value="InterPro"/>
</dbReference>
<dbReference type="Pfam" id="PF00535">
    <property type="entry name" value="Glycos_transf_2"/>
    <property type="match status" value="1"/>
</dbReference>
<dbReference type="GO" id="GO:0009247">
    <property type="term" value="P:glycolipid biosynthetic process"/>
    <property type="evidence" value="ECO:0007669"/>
    <property type="project" value="TreeGrafter"/>
</dbReference>
<dbReference type="RefSeq" id="WP_141887021.1">
    <property type="nucleotide sequence ID" value="NZ_BAAAUY010000001.1"/>
</dbReference>
<keyword evidence="2 5" id="KW-0328">Glycosyltransferase</keyword>
<dbReference type="Gene3D" id="3.90.550.10">
    <property type="entry name" value="Spore Coat Polysaccharide Biosynthesis Protein SpsA, Chain A"/>
    <property type="match status" value="1"/>
</dbReference>
<sequence length="258" mass="28238">MQQPEAFDRQVSSRALVVLPTYNERESLGRIVAGVLQAAHDIDVLIIDDASPDGTGDIADELASREPRVTVLHRAGKLGLGTAYIAGFRLALDRGYAFAVEMDSDGSHLPEELPDLLAAARAGAGLAIGTRWMPGGAIVNWPRHRRLISRGGTGFARLALRSDLRDLTSGYRVLSRRCVEQLDLSTIVSEGYAFQVETAWRLERLGCPVAEVPITFVERTTGRSKMSLSIMWEAFSNVLRWGIGLRFGRGTARAPHRS</sequence>
<keyword evidence="6" id="KW-1185">Reference proteome</keyword>
<evidence type="ECO:0000256" key="3">
    <source>
        <dbReference type="ARBA" id="ARBA00022679"/>
    </source>
</evidence>
<dbReference type="FunFam" id="3.90.550.10:FF:000122">
    <property type="entry name" value="Dolichol-phosphate mannosyltransferase subunit 1"/>
    <property type="match status" value="1"/>
</dbReference>
<evidence type="ECO:0000256" key="2">
    <source>
        <dbReference type="ARBA" id="ARBA00022676"/>
    </source>
</evidence>
<keyword evidence="3 5" id="KW-0808">Transferase</keyword>
<evidence type="ECO:0000259" key="4">
    <source>
        <dbReference type="Pfam" id="PF00535"/>
    </source>
</evidence>
<reference evidence="5 6" key="1">
    <citation type="submission" date="2019-06" db="EMBL/GenBank/DDBJ databases">
        <title>Sequencing the genomes of 1000 actinobacteria strains.</title>
        <authorList>
            <person name="Klenk H.-P."/>
        </authorList>
    </citation>
    <scope>NUCLEOTIDE SEQUENCE [LARGE SCALE GENOMIC DNA]</scope>
    <source>
        <strain evidence="5 6">DSM 8803</strain>
    </source>
</reference>
<dbReference type="EMBL" id="VFON01000001">
    <property type="protein sequence ID" value="TQL43751.1"/>
    <property type="molecule type" value="Genomic_DNA"/>
</dbReference>
<name>A0A542Y6Q0_9MICO</name>
<dbReference type="GO" id="GO:0016020">
    <property type="term" value="C:membrane"/>
    <property type="evidence" value="ECO:0007669"/>
    <property type="project" value="GOC"/>
</dbReference>
<dbReference type="PANTHER" id="PTHR43398:SF1">
    <property type="entry name" value="DOLICHOL-PHOSPHATE MANNOSYLTRANSFERASE SUBUNIT 1"/>
    <property type="match status" value="1"/>
</dbReference>
<proteinExistence type="inferred from homology"/>